<dbReference type="SMART" id="SM00228">
    <property type="entry name" value="PDZ"/>
    <property type="match status" value="1"/>
</dbReference>
<evidence type="ECO:0000259" key="4">
    <source>
        <dbReference type="PROSITE" id="PS50106"/>
    </source>
</evidence>
<dbReference type="PROSITE" id="PS50106">
    <property type="entry name" value="PDZ"/>
    <property type="match status" value="1"/>
</dbReference>
<dbReference type="Gene3D" id="2.30.42.10">
    <property type="match status" value="1"/>
</dbReference>
<dbReference type="Proteomes" id="UP000005239">
    <property type="component" value="Unassembled WGS sequence"/>
</dbReference>
<dbReference type="InterPro" id="IPR001478">
    <property type="entry name" value="PDZ"/>
</dbReference>
<accession>A0A8R1Z5H7</accession>
<dbReference type="Pfam" id="PF00595">
    <property type="entry name" value="PDZ"/>
    <property type="match status" value="1"/>
</dbReference>
<organism evidence="5 6">
    <name type="scientific">Pristionchus pacificus</name>
    <name type="common">Parasitic nematode worm</name>
    <dbReference type="NCBI Taxonomy" id="54126"/>
    <lineage>
        <taxon>Eukaryota</taxon>
        <taxon>Metazoa</taxon>
        <taxon>Ecdysozoa</taxon>
        <taxon>Nematoda</taxon>
        <taxon>Chromadorea</taxon>
        <taxon>Rhabditida</taxon>
        <taxon>Rhabditina</taxon>
        <taxon>Diplogasteromorpha</taxon>
        <taxon>Diplogasteroidea</taxon>
        <taxon>Neodiplogasteridae</taxon>
        <taxon>Pristionchus</taxon>
    </lineage>
</organism>
<evidence type="ECO:0000313" key="5">
    <source>
        <dbReference type="EnsemblMetazoa" id="PPA46656.1"/>
    </source>
</evidence>
<comment type="subcellular location">
    <subcellularLocation>
        <location evidence="1">Cytoplasm</location>
    </subcellularLocation>
</comment>
<protein>
    <recommendedName>
        <fullName evidence="4">PDZ domain-containing protein</fullName>
    </recommendedName>
</protein>
<sequence>MNEQSGSSISCTLSMSESHQFNVDRSVLPKIENGRRTIVITRSNQNEPFGMVLQSDVIQTCDGSLKRYTYLDSVESGGIAYKSGMRNGDILVGVNGVDVMSLSHSSLRSLLSSTIEARIVVLAREHSRLIDLHSKIFLLRARLKQAEQELLKITGEEEALLARYRNRLRNSSIALSSSPSPSRVARGILLTKIDRIDSIVSPSSLIPQITRL</sequence>
<dbReference type="OrthoDB" id="10041077at2759"/>
<proteinExistence type="predicted"/>
<dbReference type="GO" id="GO:0005737">
    <property type="term" value="C:cytoplasm"/>
    <property type="evidence" value="ECO:0007669"/>
    <property type="project" value="UniProtKB-SubCell"/>
</dbReference>
<dbReference type="InterPro" id="IPR052122">
    <property type="entry name" value="Intracell_Traff_Signaling_Reg"/>
</dbReference>
<feature type="domain" description="PDZ" evidence="4">
    <location>
        <begin position="37"/>
        <end position="126"/>
    </location>
</feature>
<reference evidence="6" key="1">
    <citation type="journal article" date="2008" name="Nat. Genet.">
        <title>The Pristionchus pacificus genome provides a unique perspective on nematode lifestyle and parasitism.</title>
        <authorList>
            <person name="Dieterich C."/>
            <person name="Clifton S.W."/>
            <person name="Schuster L.N."/>
            <person name="Chinwalla A."/>
            <person name="Delehaunty K."/>
            <person name="Dinkelacker I."/>
            <person name="Fulton L."/>
            <person name="Fulton R."/>
            <person name="Godfrey J."/>
            <person name="Minx P."/>
            <person name="Mitreva M."/>
            <person name="Roeseler W."/>
            <person name="Tian H."/>
            <person name="Witte H."/>
            <person name="Yang S.P."/>
            <person name="Wilson R.K."/>
            <person name="Sommer R.J."/>
        </authorList>
    </citation>
    <scope>NUCLEOTIDE SEQUENCE [LARGE SCALE GENOMIC DNA]</scope>
    <source>
        <strain evidence="6">PS312</strain>
    </source>
</reference>
<keyword evidence="2" id="KW-0963">Cytoplasm</keyword>
<reference evidence="5" key="2">
    <citation type="submission" date="2022-06" db="UniProtKB">
        <authorList>
            <consortium name="EnsemblMetazoa"/>
        </authorList>
    </citation>
    <scope>IDENTIFICATION</scope>
    <source>
        <strain evidence="5">PS312</strain>
    </source>
</reference>
<evidence type="ECO:0000256" key="1">
    <source>
        <dbReference type="ARBA" id="ARBA00004496"/>
    </source>
</evidence>
<dbReference type="EnsemblMetazoa" id="PPA46656.1">
    <property type="protein sequence ID" value="PPA46656.1"/>
    <property type="gene ID" value="WBGene00304435"/>
</dbReference>
<dbReference type="InterPro" id="IPR036034">
    <property type="entry name" value="PDZ_sf"/>
</dbReference>
<gene>
    <name evidence="5" type="primary">WBGene00304435</name>
</gene>
<name>A0A8R1Z5H7_PRIPA</name>
<evidence type="ECO:0000313" key="6">
    <source>
        <dbReference type="Proteomes" id="UP000005239"/>
    </source>
</evidence>
<dbReference type="PANTHER" id="PTHR15963:SF5">
    <property type="entry name" value="SHORT SPINDLE 6, ISOFORM A"/>
    <property type="match status" value="1"/>
</dbReference>
<dbReference type="AlphaFoldDB" id="A0A8R1Z5H7"/>
<keyword evidence="6" id="KW-1185">Reference proteome</keyword>
<keyword evidence="3" id="KW-0175">Coiled coil</keyword>
<dbReference type="PANTHER" id="PTHR15963">
    <property type="entry name" value="GENERAL RECEPTOR FOR PHOSPHOINOSITIDES 1-ASSOCIATED SCAFFOLD PROTEIN-RELATED"/>
    <property type="match status" value="1"/>
</dbReference>
<evidence type="ECO:0000256" key="3">
    <source>
        <dbReference type="SAM" id="Coils"/>
    </source>
</evidence>
<evidence type="ECO:0000256" key="2">
    <source>
        <dbReference type="ARBA" id="ARBA00022490"/>
    </source>
</evidence>
<dbReference type="SUPFAM" id="SSF50156">
    <property type="entry name" value="PDZ domain-like"/>
    <property type="match status" value="1"/>
</dbReference>
<feature type="coiled-coil region" evidence="3">
    <location>
        <begin position="129"/>
        <end position="163"/>
    </location>
</feature>